<protein>
    <submittedName>
        <fullName evidence="2">Uncharacterized protein</fullName>
    </submittedName>
</protein>
<dbReference type="Proteomes" id="UP000188298">
    <property type="component" value="Chromosome"/>
</dbReference>
<dbReference type="EMBL" id="CP019645">
    <property type="protein sequence ID" value="AQQ60522.1"/>
    <property type="molecule type" value="Genomic_DNA"/>
</dbReference>
<accession>A0A1Q2LKG0</accession>
<organism evidence="2 3">
    <name type="scientific">Helicobacter bilis</name>
    <dbReference type="NCBI Taxonomy" id="37372"/>
    <lineage>
        <taxon>Bacteria</taxon>
        <taxon>Pseudomonadati</taxon>
        <taxon>Campylobacterota</taxon>
        <taxon>Epsilonproteobacteria</taxon>
        <taxon>Campylobacterales</taxon>
        <taxon>Helicobacteraceae</taxon>
        <taxon>Helicobacter</taxon>
    </lineage>
</organism>
<gene>
    <name evidence="2" type="ORF">XJ32_11035</name>
</gene>
<keyword evidence="1" id="KW-0812">Transmembrane</keyword>
<evidence type="ECO:0000313" key="3">
    <source>
        <dbReference type="Proteomes" id="UP000188298"/>
    </source>
</evidence>
<evidence type="ECO:0000256" key="1">
    <source>
        <dbReference type="SAM" id="Phobius"/>
    </source>
</evidence>
<dbReference type="RefSeq" id="WP_077389784.1">
    <property type="nucleotide sequence ID" value="NZ_CP019645.1"/>
</dbReference>
<dbReference type="KEGG" id="hbl:XJ32_11035"/>
<feature type="transmembrane region" description="Helical" evidence="1">
    <location>
        <begin position="38"/>
        <end position="58"/>
    </location>
</feature>
<proteinExistence type="predicted"/>
<sequence>MKLSYFFTQSFNHLRFYKSYCFQLNAFSNAFYRVLNKISQILALLFILLLSTFSSIYAKDTEKGLKNSQEKITEANGLIGIPEDDRKIEVFNHDLYILPYFHAQVGMGAANTEKIAQKNSTITESTIPTFMIGVGFQQQYYMLGVNIGYKIQLSYEVGVKSLGENTMAFRSGGAFFQIHAGYKYVLPHINIGYEMLSVGNDFLPSSKEEVIYADKGMAFGYGVTFLLNRYNALELGIRHSKIYGNKPRLLFNYEFRF</sequence>
<keyword evidence="1" id="KW-1133">Transmembrane helix</keyword>
<reference evidence="2 3" key="1">
    <citation type="submission" date="2017-02" db="EMBL/GenBank/DDBJ databases">
        <title>Whole genome sequencing of Helicobacter bilis strain AAQJH.</title>
        <authorList>
            <person name="Conlan S."/>
            <person name="Thomas P.J."/>
            <person name="Mullikin J."/>
            <person name="Palmore T.N."/>
            <person name="Frank K.M."/>
            <person name="Segre J.A."/>
        </authorList>
    </citation>
    <scope>NUCLEOTIDE SEQUENCE [LARGE SCALE GENOMIC DNA]</scope>
    <source>
        <strain evidence="2 3">AAQJH</strain>
    </source>
</reference>
<evidence type="ECO:0000313" key="2">
    <source>
        <dbReference type="EMBL" id="AQQ60522.1"/>
    </source>
</evidence>
<keyword evidence="1" id="KW-0472">Membrane</keyword>
<dbReference type="AlphaFoldDB" id="A0A1Q2LKG0"/>
<name>A0A1Q2LKG0_9HELI</name>